<dbReference type="InterPro" id="IPR016024">
    <property type="entry name" value="ARM-type_fold"/>
</dbReference>
<dbReference type="PANTHER" id="PTHR45726">
    <property type="entry name" value="LEUKOTRIENE A-4 HYDROLASE"/>
    <property type="match status" value="1"/>
</dbReference>
<evidence type="ECO:0000259" key="9">
    <source>
        <dbReference type="SMART" id="SM01263"/>
    </source>
</evidence>
<dbReference type="Pfam" id="PF17900">
    <property type="entry name" value="Peptidase_M1_N"/>
    <property type="match status" value="1"/>
</dbReference>
<keyword evidence="3" id="KW-0645">Protease</keyword>
<evidence type="ECO:0000256" key="7">
    <source>
        <dbReference type="ARBA" id="ARBA00023049"/>
    </source>
</evidence>
<dbReference type="Pfam" id="PF01433">
    <property type="entry name" value="Peptidase_M1"/>
    <property type="match status" value="1"/>
</dbReference>
<keyword evidence="11" id="KW-1185">Reference proteome</keyword>
<sequence length="636" mass="69100">MAPGAQPALKRLAAAKKSAASVGARKRPAAAVTGPNRSRPAAAGPSVGDSSGGLAHCPHSVANFREAVVVQIDLALEVDFSREIFFGTCTLMVRVVDAENPPSHVLLDALHLNVLEVSDATDGAALDWEIRKPEGAKAAFGDALAVRLRGGDRTSIRVRYETTARSTAISWLTAEQTQSKMHPLVFTQSQAICGRSLLPCQDTPCVKQPFTWRITVPSPLTAVASGQREGEVLEDVLRGTRTFTYKQAIPVMSYLLAVIVGDLEERTIGPRSKVYAEPAVVAAAEAEFSGIVEDYLVTAQAMVGGSLTTTLAHEIVHSWAGNLVTNAYHKDFWLNEGFTRYIERRVLGGIFGAAFRDLTLVVGYGDLVKSIEMLEKSGTPHLTCLEPCIDDIDPDQAFSRVPYEKGSLFLFYLEQVVGGGARGELGESRMTDWLRRYICDFQGKSIETKDMVAHFRSFFKDVPGVSDIDWPHWVKGLGLPSFDLKNHVDDSLLVKSRNLADACLAGGGSCASGDLQGMKAQQIMLLLDHLIEAANQGASTAPSSSALEKMEAAYGFSKTRNVEIAFRWCVLGCKCRWDGALEPSKTFLASHGRGIYVKPLYMALSEFKPEVAKRTFEQNRGFYMAPISRGIATFLG</sequence>
<proteinExistence type="inferred from homology"/>
<evidence type="ECO:0000256" key="2">
    <source>
        <dbReference type="ARBA" id="ARBA00010136"/>
    </source>
</evidence>
<evidence type="ECO:0000256" key="4">
    <source>
        <dbReference type="ARBA" id="ARBA00022723"/>
    </source>
</evidence>
<dbReference type="Gene3D" id="1.10.390.10">
    <property type="entry name" value="Neutral Protease Domain 2"/>
    <property type="match status" value="1"/>
</dbReference>
<comment type="similarity">
    <text evidence="2">Belongs to the peptidase M1 family.</text>
</comment>
<dbReference type="Gene3D" id="3.30.2010.30">
    <property type="match status" value="1"/>
</dbReference>
<dbReference type="SUPFAM" id="SSF48371">
    <property type="entry name" value="ARM repeat"/>
    <property type="match status" value="1"/>
</dbReference>
<feature type="non-terminal residue" evidence="10">
    <location>
        <position position="636"/>
    </location>
</feature>
<keyword evidence="4" id="KW-0479">Metal-binding</keyword>
<comment type="caution">
    <text evidence="10">The sequence shown here is derived from an EMBL/GenBank/DDBJ whole genome shotgun (WGS) entry which is preliminary data.</text>
</comment>
<gene>
    <name evidence="10" type="ORF">PCOR1329_LOCUS67969</name>
</gene>
<evidence type="ECO:0000256" key="8">
    <source>
        <dbReference type="SAM" id="MobiDB-lite"/>
    </source>
</evidence>
<evidence type="ECO:0000256" key="5">
    <source>
        <dbReference type="ARBA" id="ARBA00022801"/>
    </source>
</evidence>
<dbReference type="InterPro" id="IPR015211">
    <property type="entry name" value="Peptidase_M1_C"/>
</dbReference>
<keyword evidence="5" id="KW-0378">Hydrolase</keyword>
<protein>
    <recommendedName>
        <fullName evidence="9">Peptidase M1 leukotriene A4 hydrolase/aminopeptidase C-terminal domain-containing protein</fullName>
    </recommendedName>
</protein>
<dbReference type="EMBL" id="CAUYUJ010018837">
    <property type="protein sequence ID" value="CAK0886678.1"/>
    <property type="molecule type" value="Genomic_DNA"/>
</dbReference>
<dbReference type="SMART" id="SM01263">
    <property type="entry name" value="Leuk-A4-hydro_C"/>
    <property type="match status" value="1"/>
</dbReference>
<organism evidence="10 11">
    <name type="scientific">Prorocentrum cordatum</name>
    <dbReference type="NCBI Taxonomy" id="2364126"/>
    <lineage>
        <taxon>Eukaryota</taxon>
        <taxon>Sar</taxon>
        <taxon>Alveolata</taxon>
        <taxon>Dinophyceae</taxon>
        <taxon>Prorocentrales</taxon>
        <taxon>Prorocentraceae</taxon>
        <taxon>Prorocentrum</taxon>
    </lineage>
</organism>
<evidence type="ECO:0000256" key="1">
    <source>
        <dbReference type="ARBA" id="ARBA00001947"/>
    </source>
</evidence>
<keyword evidence="7" id="KW-0482">Metalloprotease</keyword>
<dbReference type="SUPFAM" id="SSF55486">
    <property type="entry name" value="Metalloproteases ('zincins'), catalytic domain"/>
    <property type="match status" value="1"/>
</dbReference>
<feature type="domain" description="Peptidase M1 leukotriene A4 hydrolase/aminopeptidase C-terminal" evidence="9">
    <location>
        <begin position="491"/>
        <end position="635"/>
    </location>
</feature>
<dbReference type="InterPro" id="IPR042097">
    <property type="entry name" value="Aminopeptidase_N-like_N_sf"/>
</dbReference>
<comment type="cofactor">
    <cofactor evidence="1">
        <name>Zn(2+)</name>
        <dbReference type="ChEBI" id="CHEBI:29105"/>
    </cofactor>
</comment>
<name>A0ABN9WJI1_9DINO</name>
<dbReference type="SUPFAM" id="SSF63737">
    <property type="entry name" value="Leukotriene A4 hydrolase N-terminal domain"/>
    <property type="match status" value="1"/>
</dbReference>
<evidence type="ECO:0000256" key="3">
    <source>
        <dbReference type="ARBA" id="ARBA00022670"/>
    </source>
</evidence>
<dbReference type="Gene3D" id="1.25.40.320">
    <property type="entry name" value="Peptidase M1, leukotriene A4 hydrolase/aminopeptidase C-terminal domain"/>
    <property type="match status" value="1"/>
</dbReference>
<evidence type="ECO:0000313" key="10">
    <source>
        <dbReference type="EMBL" id="CAK0886678.1"/>
    </source>
</evidence>
<dbReference type="Gene3D" id="2.60.40.1730">
    <property type="entry name" value="tricorn interacting facor f3 domain"/>
    <property type="match status" value="1"/>
</dbReference>
<feature type="region of interest" description="Disordered" evidence="8">
    <location>
        <begin position="17"/>
        <end position="50"/>
    </location>
</feature>
<dbReference type="Pfam" id="PF09127">
    <property type="entry name" value="Leuk-A4-hydro_C"/>
    <property type="match status" value="1"/>
</dbReference>
<dbReference type="Proteomes" id="UP001189429">
    <property type="component" value="Unassembled WGS sequence"/>
</dbReference>
<reference evidence="10" key="1">
    <citation type="submission" date="2023-10" db="EMBL/GenBank/DDBJ databases">
        <authorList>
            <person name="Chen Y."/>
            <person name="Shah S."/>
            <person name="Dougan E. K."/>
            <person name="Thang M."/>
            <person name="Chan C."/>
        </authorList>
    </citation>
    <scope>NUCLEOTIDE SEQUENCE [LARGE SCALE GENOMIC DNA]</scope>
</reference>
<accession>A0ABN9WJI1</accession>
<evidence type="ECO:0000256" key="6">
    <source>
        <dbReference type="ARBA" id="ARBA00022833"/>
    </source>
</evidence>
<dbReference type="InterPro" id="IPR045357">
    <property type="entry name" value="Aminopeptidase_N-like_N"/>
</dbReference>
<keyword evidence="6" id="KW-0862">Zinc</keyword>
<dbReference type="InterPro" id="IPR014782">
    <property type="entry name" value="Peptidase_M1_dom"/>
</dbReference>
<dbReference type="InterPro" id="IPR027268">
    <property type="entry name" value="Peptidase_M4/M1_CTD_sf"/>
</dbReference>
<dbReference type="InterPro" id="IPR034015">
    <property type="entry name" value="M1_LTA4H"/>
</dbReference>
<dbReference type="PANTHER" id="PTHR45726:SF3">
    <property type="entry name" value="LEUKOTRIENE A-4 HYDROLASE"/>
    <property type="match status" value="1"/>
</dbReference>
<evidence type="ECO:0000313" key="11">
    <source>
        <dbReference type="Proteomes" id="UP001189429"/>
    </source>
</evidence>
<dbReference type="InterPro" id="IPR038502">
    <property type="entry name" value="M1_LTA-4_hydro/amino_C_sf"/>
</dbReference>